<dbReference type="InterPro" id="IPR022398">
    <property type="entry name" value="Peptidase_S8_His-AS"/>
</dbReference>
<dbReference type="PROSITE" id="PS51892">
    <property type="entry name" value="SUBTILASE"/>
    <property type="match status" value="1"/>
</dbReference>
<dbReference type="InterPro" id="IPR051048">
    <property type="entry name" value="Peptidase_S8/S53_subtilisin"/>
</dbReference>
<dbReference type="InterPro" id="IPR000209">
    <property type="entry name" value="Peptidase_S8/S53_dom"/>
</dbReference>
<dbReference type="SUPFAM" id="SSF52743">
    <property type="entry name" value="Subtilisin-like"/>
    <property type="match status" value="1"/>
</dbReference>
<evidence type="ECO:0000313" key="3">
    <source>
        <dbReference type="EMBL" id="GAH88400.1"/>
    </source>
</evidence>
<protein>
    <recommendedName>
        <fullName evidence="2">Peptidase S8/S53 domain-containing protein</fullName>
    </recommendedName>
</protein>
<evidence type="ECO:0000259" key="2">
    <source>
        <dbReference type="Pfam" id="PF00082"/>
    </source>
</evidence>
<comment type="similarity">
    <text evidence="1">Belongs to the peptidase S8 family.</text>
</comment>
<feature type="domain" description="Peptidase S8/S53" evidence="2">
    <location>
        <begin position="16"/>
        <end position="118"/>
    </location>
</feature>
<dbReference type="GO" id="GO:0006508">
    <property type="term" value="P:proteolysis"/>
    <property type="evidence" value="ECO:0007669"/>
    <property type="project" value="InterPro"/>
</dbReference>
<proteinExistence type="inferred from homology"/>
<dbReference type="PANTHER" id="PTHR43399">
    <property type="entry name" value="SUBTILISIN-RELATED"/>
    <property type="match status" value="1"/>
</dbReference>
<accession>X1K416</accession>
<evidence type="ECO:0000256" key="1">
    <source>
        <dbReference type="ARBA" id="ARBA00011073"/>
    </source>
</evidence>
<feature type="non-terminal residue" evidence="3">
    <location>
        <position position="123"/>
    </location>
</feature>
<dbReference type="PROSITE" id="PS00137">
    <property type="entry name" value="SUBTILASE_HIS"/>
    <property type="match status" value="1"/>
</dbReference>
<dbReference type="AlphaFoldDB" id="X1K416"/>
<dbReference type="GO" id="GO:0004252">
    <property type="term" value="F:serine-type endopeptidase activity"/>
    <property type="evidence" value="ECO:0007669"/>
    <property type="project" value="InterPro"/>
</dbReference>
<sequence length="123" mass="12865">MGLVYSLTSFIPGSIIDDGNGYVDDYYGYDFYNNDGNPYDDHSHGTHCAGTIGGVGDNGIGVAGVNWQVKIMAVKFLSAYGSGSYSAAVSSILYATKMGAKISSNSWGGSGYSQALKDAVEYA</sequence>
<dbReference type="InterPro" id="IPR036852">
    <property type="entry name" value="Peptidase_S8/S53_dom_sf"/>
</dbReference>
<organism evidence="3">
    <name type="scientific">marine sediment metagenome</name>
    <dbReference type="NCBI Taxonomy" id="412755"/>
    <lineage>
        <taxon>unclassified sequences</taxon>
        <taxon>metagenomes</taxon>
        <taxon>ecological metagenomes</taxon>
    </lineage>
</organism>
<dbReference type="Gene3D" id="3.40.50.200">
    <property type="entry name" value="Peptidase S8/S53 domain"/>
    <property type="match status" value="1"/>
</dbReference>
<reference evidence="3" key="1">
    <citation type="journal article" date="2014" name="Front. Microbiol.">
        <title>High frequency of phylogenetically diverse reductive dehalogenase-homologous genes in deep subseafloor sedimentary metagenomes.</title>
        <authorList>
            <person name="Kawai M."/>
            <person name="Futagami T."/>
            <person name="Toyoda A."/>
            <person name="Takaki Y."/>
            <person name="Nishi S."/>
            <person name="Hori S."/>
            <person name="Arai W."/>
            <person name="Tsubouchi T."/>
            <person name="Morono Y."/>
            <person name="Uchiyama I."/>
            <person name="Ito T."/>
            <person name="Fujiyama A."/>
            <person name="Inagaki F."/>
            <person name="Takami H."/>
        </authorList>
    </citation>
    <scope>NUCLEOTIDE SEQUENCE</scope>
    <source>
        <strain evidence="3">Expedition CK06-06</strain>
    </source>
</reference>
<dbReference type="EMBL" id="BARU01041474">
    <property type="protein sequence ID" value="GAH88400.1"/>
    <property type="molecule type" value="Genomic_DNA"/>
</dbReference>
<name>X1K416_9ZZZZ</name>
<dbReference type="PANTHER" id="PTHR43399:SF4">
    <property type="entry name" value="CELL WALL-ASSOCIATED PROTEASE"/>
    <property type="match status" value="1"/>
</dbReference>
<dbReference type="Pfam" id="PF00082">
    <property type="entry name" value="Peptidase_S8"/>
    <property type="match status" value="1"/>
</dbReference>
<gene>
    <name evidence="3" type="ORF">S03H2_63934</name>
</gene>
<comment type="caution">
    <text evidence="3">The sequence shown here is derived from an EMBL/GenBank/DDBJ whole genome shotgun (WGS) entry which is preliminary data.</text>
</comment>